<evidence type="ECO:0000256" key="6">
    <source>
        <dbReference type="ARBA" id="ARBA00023125"/>
    </source>
</evidence>
<dbReference type="NCBIfam" id="TIGR01565">
    <property type="entry name" value="homeo_ZF_HD"/>
    <property type="match status" value="1"/>
</dbReference>
<evidence type="ECO:0000256" key="8">
    <source>
        <dbReference type="ARBA" id="ARBA00023163"/>
    </source>
</evidence>
<keyword evidence="15" id="KW-1185">Reference proteome</keyword>
<keyword evidence="8" id="KW-0804">Transcription</keyword>
<dbReference type="PANTHER" id="PTHR31948">
    <property type="entry name" value="ZINC-FINGER HOMEODOMAIN PROTEIN 2"/>
    <property type="match status" value="1"/>
</dbReference>
<keyword evidence="2" id="KW-0479">Metal-binding</keyword>
<gene>
    <name evidence="14" type="ORF">Fmac_014926</name>
</gene>
<dbReference type="Pfam" id="PF04770">
    <property type="entry name" value="ZF-HD_dimer"/>
    <property type="match status" value="1"/>
</dbReference>
<feature type="region of interest" description="Disordered" evidence="11">
    <location>
        <begin position="1"/>
        <end position="112"/>
    </location>
</feature>
<comment type="caution">
    <text evidence="14">The sequence shown here is derived from an EMBL/GenBank/DDBJ whole genome shotgun (WGS) entry which is preliminary data.</text>
</comment>
<dbReference type="PANTHER" id="PTHR31948:SF119">
    <property type="entry name" value="ZINC-FINGER HOMEODOMAIN PROTEIN 6-LIKE"/>
    <property type="match status" value="1"/>
</dbReference>
<evidence type="ECO:0000256" key="10">
    <source>
        <dbReference type="PROSITE-ProRule" id="PRU00108"/>
    </source>
</evidence>
<name>A0ABD1MD32_9FABA</name>
<keyword evidence="3" id="KW-0863">Zinc-finger</keyword>
<sequence>MDMREQDKELEMPSTLGYNLPNTNSSSSKLSSPIGERSDQQPPQSHTLIFSDPPQTSRLHHNLYTPSLPPNPLQLPQPHRPRRDPDPNPVSPPIITTPRTAPPQPQPQPQTTTTATFRYRECLKNHAASMGGHVTDGCGEFMPSGEEGTPESLKCAACDCHRNFHRKEAEGESQHVFNYHHHTYPNKNNRNIIHSPQSHLQFPTPHSSMHHHLHGVVTTPSGGPIQPVMLGFGGGPAESSSEDLNMFQTSDGGQLLSVQPPPSSSNKKRFRTKFTQQQKDRMMEFAEKLGWKIQKQDEQELHQFCSQVGVKRQVFKVWMHNSKQAMKKKQM</sequence>
<feature type="DNA-binding region" description="Homeobox" evidence="10">
    <location>
        <begin position="267"/>
        <end position="330"/>
    </location>
</feature>
<dbReference type="EMBL" id="JBGMDY010000005">
    <property type="protein sequence ID" value="KAL2333713.1"/>
    <property type="molecule type" value="Genomic_DNA"/>
</dbReference>
<dbReference type="AlphaFoldDB" id="A0ABD1MD32"/>
<dbReference type="InterPro" id="IPR001356">
    <property type="entry name" value="HD"/>
</dbReference>
<keyword evidence="6 10" id="KW-0238">DNA-binding</keyword>
<dbReference type="GO" id="GO:0003677">
    <property type="term" value="F:DNA binding"/>
    <property type="evidence" value="ECO:0007669"/>
    <property type="project" value="UniProtKB-UniRule"/>
</dbReference>
<feature type="compositionally biased region" description="Polar residues" evidence="11">
    <location>
        <begin position="40"/>
        <end position="57"/>
    </location>
</feature>
<dbReference type="Proteomes" id="UP001603857">
    <property type="component" value="Unassembled WGS sequence"/>
</dbReference>
<comment type="subcellular location">
    <subcellularLocation>
        <location evidence="1 10">Nucleus</location>
    </subcellularLocation>
</comment>
<evidence type="ECO:0000256" key="3">
    <source>
        <dbReference type="ARBA" id="ARBA00022771"/>
    </source>
</evidence>
<proteinExistence type="predicted"/>
<evidence type="ECO:0000259" key="13">
    <source>
        <dbReference type="PROSITE" id="PS51523"/>
    </source>
</evidence>
<evidence type="ECO:0000256" key="1">
    <source>
        <dbReference type="ARBA" id="ARBA00004123"/>
    </source>
</evidence>
<evidence type="ECO:0000256" key="2">
    <source>
        <dbReference type="ARBA" id="ARBA00022723"/>
    </source>
</evidence>
<keyword evidence="4" id="KW-0862">Zinc</keyword>
<evidence type="ECO:0000256" key="5">
    <source>
        <dbReference type="ARBA" id="ARBA00023015"/>
    </source>
</evidence>
<dbReference type="InterPro" id="IPR006455">
    <property type="entry name" value="Homeodomain_ZF_HD"/>
</dbReference>
<keyword evidence="7 10" id="KW-0371">Homeobox</keyword>
<evidence type="ECO:0000256" key="11">
    <source>
        <dbReference type="SAM" id="MobiDB-lite"/>
    </source>
</evidence>
<keyword evidence="9 10" id="KW-0539">Nucleus</keyword>
<dbReference type="GO" id="GO:0008270">
    <property type="term" value="F:zinc ion binding"/>
    <property type="evidence" value="ECO:0007669"/>
    <property type="project" value="UniProtKB-KW"/>
</dbReference>
<accession>A0ABD1MD32</accession>
<evidence type="ECO:0000256" key="7">
    <source>
        <dbReference type="ARBA" id="ARBA00023155"/>
    </source>
</evidence>
<dbReference type="InterPro" id="IPR009057">
    <property type="entry name" value="Homeodomain-like_sf"/>
</dbReference>
<evidence type="ECO:0008006" key="16">
    <source>
        <dbReference type="Google" id="ProtNLM"/>
    </source>
</evidence>
<dbReference type="PROSITE" id="PS51523">
    <property type="entry name" value="ZF_HD_DIMER"/>
    <property type="match status" value="1"/>
</dbReference>
<dbReference type="NCBIfam" id="TIGR01566">
    <property type="entry name" value="ZF_HD_prot_N"/>
    <property type="match status" value="1"/>
</dbReference>
<dbReference type="GO" id="GO:0005634">
    <property type="term" value="C:nucleus"/>
    <property type="evidence" value="ECO:0007669"/>
    <property type="project" value="UniProtKB-SubCell"/>
</dbReference>
<keyword evidence="5" id="KW-0805">Transcription regulation</keyword>
<feature type="domain" description="Homeobox" evidence="12">
    <location>
        <begin position="265"/>
        <end position="329"/>
    </location>
</feature>
<reference evidence="14 15" key="1">
    <citation type="submission" date="2024-08" db="EMBL/GenBank/DDBJ databases">
        <title>Insights into the chromosomal genome structure of Flemingia macrophylla.</title>
        <authorList>
            <person name="Ding Y."/>
            <person name="Zhao Y."/>
            <person name="Bi W."/>
            <person name="Wu M."/>
            <person name="Zhao G."/>
            <person name="Gong Y."/>
            <person name="Li W."/>
            <person name="Zhang P."/>
        </authorList>
    </citation>
    <scope>NUCLEOTIDE SEQUENCE [LARGE SCALE GENOMIC DNA]</scope>
    <source>
        <strain evidence="14">DYQJB</strain>
        <tissue evidence="14">Leaf</tissue>
    </source>
</reference>
<feature type="domain" description="ZF-HD dimerization-type" evidence="13">
    <location>
        <begin position="119"/>
        <end position="168"/>
    </location>
</feature>
<protein>
    <recommendedName>
        <fullName evidence="16">ZF-HD dimerization-type domain-containing protein</fullName>
    </recommendedName>
</protein>
<evidence type="ECO:0000256" key="4">
    <source>
        <dbReference type="ARBA" id="ARBA00022833"/>
    </source>
</evidence>
<evidence type="ECO:0000259" key="12">
    <source>
        <dbReference type="PROSITE" id="PS50071"/>
    </source>
</evidence>
<dbReference type="InterPro" id="IPR006456">
    <property type="entry name" value="ZF_HD_homeobox_Cys/His_dimer"/>
</dbReference>
<evidence type="ECO:0000256" key="9">
    <source>
        <dbReference type="ARBA" id="ARBA00023242"/>
    </source>
</evidence>
<evidence type="ECO:0000313" key="14">
    <source>
        <dbReference type="EMBL" id="KAL2333713.1"/>
    </source>
</evidence>
<feature type="compositionally biased region" description="Basic and acidic residues" evidence="11">
    <location>
        <begin position="1"/>
        <end position="11"/>
    </location>
</feature>
<dbReference type="Gene3D" id="1.10.10.60">
    <property type="entry name" value="Homeodomain-like"/>
    <property type="match status" value="1"/>
</dbReference>
<dbReference type="FunFam" id="1.10.10.60:FF:000257">
    <property type="entry name" value="Zinc-finger homeodomain protein 2"/>
    <property type="match status" value="1"/>
</dbReference>
<dbReference type="SUPFAM" id="SSF46689">
    <property type="entry name" value="Homeodomain-like"/>
    <property type="match status" value="1"/>
</dbReference>
<dbReference type="PROSITE" id="PS50071">
    <property type="entry name" value="HOMEOBOX_2"/>
    <property type="match status" value="1"/>
</dbReference>
<organism evidence="14 15">
    <name type="scientific">Flemingia macrophylla</name>
    <dbReference type="NCBI Taxonomy" id="520843"/>
    <lineage>
        <taxon>Eukaryota</taxon>
        <taxon>Viridiplantae</taxon>
        <taxon>Streptophyta</taxon>
        <taxon>Embryophyta</taxon>
        <taxon>Tracheophyta</taxon>
        <taxon>Spermatophyta</taxon>
        <taxon>Magnoliopsida</taxon>
        <taxon>eudicotyledons</taxon>
        <taxon>Gunneridae</taxon>
        <taxon>Pentapetalae</taxon>
        <taxon>rosids</taxon>
        <taxon>fabids</taxon>
        <taxon>Fabales</taxon>
        <taxon>Fabaceae</taxon>
        <taxon>Papilionoideae</taxon>
        <taxon>50 kb inversion clade</taxon>
        <taxon>NPAAA clade</taxon>
        <taxon>indigoferoid/millettioid clade</taxon>
        <taxon>Phaseoleae</taxon>
        <taxon>Flemingia</taxon>
    </lineage>
</organism>
<evidence type="ECO:0000313" key="15">
    <source>
        <dbReference type="Proteomes" id="UP001603857"/>
    </source>
</evidence>